<keyword evidence="4 6" id="KW-1133">Transmembrane helix</keyword>
<dbReference type="EMBL" id="AMYT01000019">
    <property type="protein sequence ID" value="EKU27142.1"/>
    <property type="molecule type" value="Genomic_DNA"/>
</dbReference>
<keyword evidence="5 6" id="KW-0472">Membrane</keyword>
<feature type="transmembrane region" description="Helical" evidence="6">
    <location>
        <begin position="7"/>
        <end position="28"/>
    </location>
</feature>
<feature type="transmembrane region" description="Helical" evidence="6">
    <location>
        <begin position="135"/>
        <end position="155"/>
    </location>
</feature>
<dbReference type="AlphaFoldDB" id="K8ZAV0"/>
<accession>K8ZAV0</accession>
<comment type="similarity">
    <text evidence="2 6">Belongs to the 4-toluene sulfonate uptake permease (TSUP) (TC 2.A.102) family.</text>
</comment>
<reference evidence="7 8" key="1">
    <citation type="journal article" date="2013" name="Genome Announc.">
        <title>Draft Genome Sequence of Catellicoccus marimammalium, a Novel Species Commonly Found in Gull Feces.</title>
        <authorList>
            <person name="Weigand M.R."/>
            <person name="Ryu H."/>
            <person name="Bozcek L."/>
            <person name="Konstantinidis K.T."/>
            <person name="Santo Domingo J.W."/>
        </authorList>
    </citation>
    <scope>NUCLEOTIDE SEQUENCE [LARGE SCALE GENOMIC DNA]</scope>
    <source>
        <strain evidence="7 8">M35/04/3</strain>
    </source>
</reference>
<proteinExistence type="inferred from homology"/>
<dbReference type="STRING" id="1234409.C683_0920"/>
<dbReference type="Proteomes" id="UP000016057">
    <property type="component" value="Unassembled WGS sequence"/>
</dbReference>
<feature type="transmembrane region" description="Helical" evidence="6">
    <location>
        <begin position="43"/>
        <end position="62"/>
    </location>
</feature>
<dbReference type="GO" id="GO:0005886">
    <property type="term" value="C:plasma membrane"/>
    <property type="evidence" value="ECO:0007669"/>
    <property type="project" value="UniProtKB-SubCell"/>
</dbReference>
<dbReference type="PANTHER" id="PTHR43701">
    <property type="entry name" value="MEMBRANE TRANSPORTER PROTEIN MJ0441-RELATED"/>
    <property type="match status" value="1"/>
</dbReference>
<dbReference type="Pfam" id="PF01925">
    <property type="entry name" value="TauE"/>
    <property type="match status" value="1"/>
</dbReference>
<dbReference type="eggNOG" id="COG0730">
    <property type="taxonomic scope" value="Bacteria"/>
</dbReference>
<protein>
    <recommendedName>
        <fullName evidence="6">Probable membrane transporter protein</fullName>
    </recommendedName>
</protein>
<evidence type="ECO:0000256" key="6">
    <source>
        <dbReference type="RuleBase" id="RU363041"/>
    </source>
</evidence>
<dbReference type="PANTHER" id="PTHR43701:SF2">
    <property type="entry name" value="MEMBRANE TRANSPORTER PROTEIN YJNA-RELATED"/>
    <property type="match status" value="1"/>
</dbReference>
<comment type="caution">
    <text evidence="7">The sequence shown here is derived from an EMBL/GenBank/DDBJ whole genome shotgun (WGS) entry which is preliminary data.</text>
</comment>
<evidence type="ECO:0000256" key="4">
    <source>
        <dbReference type="ARBA" id="ARBA00022989"/>
    </source>
</evidence>
<dbReference type="PATRIC" id="fig|1234409.3.peg.871"/>
<feature type="transmembrane region" description="Helical" evidence="6">
    <location>
        <begin position="205"/>
        <end position="225"/>
    </location>
</feature>
<evidence type="ECO:0000256" key="2">
    <source>
        <dbReference type="ARBA" id="ARBA00009142"/>
    </source>
</evidence>
<evidence type="ECO:0000256" key="3">
    <source>
        <dbReference type="ARBA" id="ARBA00022692"/>
    </source>
</evidence>
<keyword evidence="6" id="KW-1003">Cell membrane</keyword>
<evidence type="ECO:0000256" key="1">
    <source>
        <dbReference type="ARBA" id="ARBA00004141"/>
    </source>
</evidence>
<feature type="transmembrane region" description="Helical" evidence="6">
    <location>
        <begin position="74"/>
        <end position="94"/>
    </location>
</feature>
<dbReference type="InterPro" id="IPR002781">
    <property type="entry name" value="TM_pro_TauE-like"/>
</dbReference>
<dbReference type="InterPro" id="IPR051598">
    <property type="entry name" value="TSUP/Inactive_protease-like"/>
</dbReference>
<evidence type="ECO:0000313" key="8">
    <source>
        <dbReference type="Proteomes" id="UP000016057"/>
    </source>
</evidence>
<keyword evidence="3 6" id="KW-0812">Transmembrane</keyword>
<feature type="transmembrane region" description="Helical" evidence="6">
    <location>
        <begin position="106"/>
        <end position="123"/>
    </location>
</feature>
<evidence type="ECO:0000313" key="7">
    <source>
        <dbReference type="EMBL" id="EKU27142.1"/>
    </source>
</evidence>
<gene>
    <name evidence="7" type="ORF">C683_0920</name>
</gene>
<feature type="transmembrane region" description="Helical" evidence="6">
    <location>
        <begin position="237"/>
        <end position="255"/>
    </location>
</feature>
<evidence type="ECO:0000256" key="5">
    <source>
        <dbReference type="ARBA" id="ARBA00023136"/>
    </source>
</evidence>
<organism evidence="7 8">
    <name type="scientific">Catellicoccus marimammalium M35/04/3</name>
    <dbReference type="NCBI Taxonomy" id="1234409"/>
    <lineage>
        <taxon>Bacteria</taxon>
        <taxon>Bacillati</taxon>
        <taxon>Bacillota</taxon>
        <taxon>Bacilli</taxon>
        <taxon>Lactobacillales</taxon>
        <taxon>Enterococcaceae</taxon>
        <taxon>Catellicoccus</taxon>
    </lineage>
</organism>
<dbReference type="RefSeq" id="WP_009490610.1">
    <property type="nucleotide sequence ID" value="NZ_AMYT01000019.1"/>
</dbReference>
<sequence>MMNLIYFFIVVFANIIGSFSGMGGGIIIKPLVSIASHLPLETVLFYSNLSIIVMCFTSFIYSQWKKTTKYGKDALYICLGSLTGGLAGSILLNLGLSSLESIMKELQIALTIITIVAGIWYQCKGKPVQHLWTKPWKIFCIGAIMGAFSILLGIGGGPLNVLLLMMLLGFPLKKATSYSLISVLGSVSIRVIMSFDHIHQIQYQTSTMLVFMGSAFVGAIIGILIKKHLNMKNFKKLYISTLGGVILLNIINLFIG</sequence>
<keyword evidence="8" id="KW-1185">Reference proteome</keyword>
<name>K8ZAV0_9ENTE</name>
<comment type="subcellular location">
    <subcellularLocation>
        <location evidence="6">Cell membrane</location>
        <topology evidence="6">Multi-pass membrane protein</topology>
    </subcellularLocation>
    <subcellularLocation>
        <location evidence="1">Membrane</location>
        <topology evidence="1">Multi-pass membrane protein</topology>
    </subcellularLocation>
</comment>